<evidence type="ECO:0008006" key="3">
    <source>
        <dbReference type="Google" id="ProtNLM"/>
    </source>
</evidence>
<gene>
    <name evidence="1" type="ORF">GCM10011514_39250</name>
</gene>
<evidence type="ECO:0000313" key="1">
    <source>
        <dbReference type="EMBL" id="GGD71314.1"/>
    </source>
</evidence>
<keyword evidence="2" id="KW-1185">Reference proteome</keyword>
<proteinExistence type="predicted"/>
<name>A0A916Z1A0_9BACT</name>
<accession>A0A916Z1A0</accession>
<comment type="caution">
    <text evidence="1">The sequence shown here is derived from an EMBL/GenBank/DDBJ whole genome shotgun (WGS) entry which is preliminary data.</text>
</comment>
<dbReference type="Proteomes" id="UP000609064">
    <property type="component" value="Unassembled WGS sequence"/>
</dbReference>
<protein>
    <recommendedName>
        <fullName evidence="3">DUF3324 domain-containing protein</fullName>
    </recommendedName>
</protein>
<organism evidence="1 2">
    <name type="scientific">Emticicia aquatilis</name>
    <dbReference type="NCBI Taxonomy" id="1537369"/>
    <lineage>
        <taxon>Bacteria</taxon>
        <taxon>Pseudomonadati</taxon>
        <taxon>Bacteroidota</taxon>
        <taxon>Cytophagia</taxon>
        <taxon>Cytophagales</taxon>
        <taxon>Leadbetterellaceae</taxon>
        <taxon>Emticicia</taxon>
    </lineage>
</organism>
<reference evidence="1" key="2">
    <citation type="submission" date="2020-09" db="EMBL/GenBank/DDBJ databases">
        <authorList>
            <person name="Sun Q."/>
            <person name="Zhou Y."/>
        </authorList>
    </citation>
    <scope>NUCLEOTIDE SEQUENCE</scope>
    <source>
        <strain evidence="1">CGMCC 1.15958</strain>
    </source>
</reference>
<dbReference type="EMBL" id="BMKK01000009">
    <property type="protein sequence ID" value="GGD71314.1"/>
    <property type="molecule type" value="Genomic_DNA"/>
</dbReference>
<dbReference type="AlphaFoldDB" id="A0A916Z1A0"/>
<sequence>MRNRRIAAYLVLFLFWSTQTFGTIVVLNGLTHQHTGSDGSIITGKIKLKNDGVKLEKFVAYKQDMLFSCGKNEVFSSTETHDRSLKNWLKTSIDEKNLVGGEEYDLSYTINVPRQVDKKGTYWVVIMIEPGDPVSTSEKNGLNIASKVRYAIQILVDLGSFEAPKMTFEDINLKKTQISSRLVEVQLKNEGQFVVRTKMQLEIYDAKGQKIKTLDANPRRVFPEKCSNFEIEVSDLPKGKYDGVLVADNGKNLIGSNLTIEIE</sequence>
<dbReference type="RefSeq" id="WP_188768625.1">
    <property type="nucleotide sequence ID" value="NZ_BMKK01000009.1"/>
</dbReference>
<evidence type="ECO:0000313" key="2">
    <source>
        <dbReference type="Proteomes" id="UP000609064"/>
    </source>
</evidence>
<reference evidence="1" key="1">
    <citation type="journal article" date="2014" name="Int. J. Syst. Evol. Microbiol.">
        <title>Complete genome sequence of Corynebacterium casei LMG S-19264T (=DSM 44701T), isolated from a smear-ripened cheese.</title>
        <authorList>
            <consortium name="US DOE Joint Genome Institute (JGI-PGF)"/>
            <person name="Walter F."/>
            <person name="Albersmeier A."/>
            <person name="Kalinowski J."/>
            <person name="Ruckert C."/>
        </authorList>
    </citation>
    <scope>NUCLEOTIDE SEQUENCE</scope>
    <source>
        <strain evidence="1">CGMCC 1.15958</strain>
    </source>
</reference>